<evidence type="ECO:0000313" key="3">
    <source>
        <dbReference type="EMBL" id="JAP80406.1"/>
    </source>
</evidence>
<organism evidence="3">
    <name type="scientific">Rhipicephalus appendiculatus</name>
    <name type="common">Brown ear tick</name>
    <dbReference type="NCBI Taxonomy" id="34631"/>
    <lineage>
        <taxon>Eukaryota</taxon>
        <taxon>Metazoa</taxon>
        <taxon>Ecdysozoa</taxon>
        <taxon>Arthropoda</taxon>
        <taxon>Chelicerata</taxon>
        <taxon>Arachnida</taxon>
        <taxon>Acari</taxon>
        <taxon>Parasitiformes</taxon>
        <taxon>Ixodida</taxon>
        <taxon>Ixodoidea</taxon>
        <taxon>Ixodidae</taxon>
        <taxon>Rhipicephalinae</taxon>
        <taxon>Rhipicephalus</taxon>
        <taxon>Rhipicephalus</taxon>
    </lineage>
</organism>
<proteinExistence type="predicted"/>
<feature type="region of interest" description="Disordered" evidence="1">
    <location>
        <begin position="65"/>
        <end position="94"/>
    </location>
</feature>
<feature type="chain" id="PRO_5007285694" description="Ig-like domain-containing protein" evidence="2">
    <location>
        <begin position="28"/>
        <end position="510"/>
    </location>
</feature>
<feature type="signal peptide" evidence="2">
    <location>
        <begin position="1"/>
        <end position="27"/>
    </location>
</feature>
<dbReference type="PANTHER" id="PTHR39069:SF1">
    <property type="entry name" value="ECDYSONE-INDUCIBLE GENE E1, ISOFORM A"/>
    <property type="match status" value="1"/>
</dbReference>
<evidence type="ECO:0000256" key="2">
    <source>
        <dbReference type="SAM" id="SignalP"/>
    </source>
</evidence>
<accession>A0A131YQN3</accession>
<feature type="compositionally biased region" description="Polar residues" evidence="1">
    <location>
        <begin position="70"/>
        <end position="90"/>
    </location>
</feature>
<protein>
    <recommendedName>
        <fullName evidence="4">Ig-like domain-containing protein</fullName>
    </recommendedName>
</protein>
<dbReference type="EMBL" id="GEDV01008151">
    <property type="protein sequence ID" value="JAP80406.1"/>
    <property type="molecule type" value="Transcribed_RNA"/>
</dbReference>
<dbReference type="AlphaFoldDB" id="A0A131YQN3"/>
<dbReference type="PANTHER" id="PTHR39069">
    <property type="entry name" value="ECDYSONE-INDUCIBLE GENE E1, ISOFORM A"/>
    <property type="match status" value="1"/>
</dbReference>
<evidence type="ECO:0008006" key="4">
    <source>
        <dbReference type="Google" id="ProtNLM"/>
    </source>
</evidence>
<evidence type="ECO:0000256" key="1">
    <source>
        <dbReference type="SAM" id="MobiDB-lite"/>
    </source>
</evidence>
<name>A0A131YQN3_RHIAP</name>
<feature type="region of interest" description="Disordered" evidence="1">
    <location>
        <begin position="128"/>
        <end position="156"/>
    </location>
</feature>
<reference evidence="3" key="1">
    <citation type="journal article" date="2016" name="Ticks Tick Borne Dis.">
        <title>De novo assembly and annotation of the salivary gland transcriptome of Rhipicephalus appendiculatus male and female ticks during blood feeding.</title>
        <authorList>
            <person name="de Castro M.H."/>
            <person name="de Klerk D."/>
            <person name="Pienaar R."/>
            <person name="Latif A.A."/>
            <person name="Rees D.J."/>
            <person name="Mans B.J."/>
        </authorList>
    </citation>
    <scope>NUCLEOTIDE SEQUENCE</scope>
    <source>
        <tissue evidence="3">Salivary glands</tissue>
    </source>
</reference>
<keyword evidence="2" id="KW-0732">Signal</keyword>
<sequence length="510" mass="55523">MAATTRRLLLRGSLLLIAFVTLQEAEAAMFNEPINPKEYRARGDVGVDQPLFRSASRWMFGASNEAGAHQQASEGGSSDTRVHQQPSASAVQGMALAEHQTSLQAEQANVRASNSEQIHPRPGRAYIIKDQEGGSNNNDSAAVGPSAQLQQQVQQQQADDSFLDEVIKSVRVGRPGVGSVALRPVVVSDQGGPVLNAAGALASGNATKLFNVSNAQKVVGDEHPMELGKVKIRPAHVVLSTNDTLQLECFVGYNTHASVSWTLNDRVLLEVDESKIQTIDYKGVKVMVSSILIRNVLKLPTFKEIYVFKCIYLFDDEMQTAQSVVHARVTDDCQTDQECAPRNARCVNSRCTCASTQYPVKLQSVHTTCRVEAFLETECIYDEQCENVEPKSECTVHHWCACIHGYARDAWSNCLPKSTGLRTRCNSDRDCGDLGANCVLSHCSCMGDLEERSGKCVAKTKASDELLRRSLVAKVTQNVASAQYGAAYALSSTVAATLAHCFLLRLLTPE</sequence>